<accession>A0ABY4NQT5</accession>
<protein>
    <submittedName>
        <fullName evidence="1">Uncharacterized protein</fullName>
    </submittedName>
</protein>
<sequence>MGLITRIAYSVGRVVGGVLKLANAITGIPAGESTQNRRNERGRRR</sequence>
<dbReference type="Proteomes" id="UP000830158">
    <property type="component" value="Chromosome"/>
</dbReference>
<evidence type="ECO:0000313" key="2">
    <source>
        <dbReference type="Proteomes" id="UP000830158"/>
    </source>
</evidence>
<keyword evidence="2" id="KW-1185">Reference proteome</keyword>
<evidence type="ECO:0000313" key="1">
    <source>
        <dbReference type="EMBL" id="UQS22189.1"/>
    </source>
</evidence>
<proteinExistence type="predicted"/>
<organism evidence="1 2">
    <name type="scientific">Amycolatopsis thermalba</name>
    <dbReference type="NCBI Taxonomy" id="944492"/>
    <lineage>
        <taxon>Bacteria</taxon>
        <taxon>Bacillati</taxon>
        <taxon>Actinomycetota</taxon>
        <taxon>Actinomycetes</taxon>
        <taxon>Pseudonocardiales</taxon>
        <taxon>Pseudonocardiaceae</taxon>
        <taxon>Amycolatopsis</taxon>
    </lineage>
</organism>
<gene>
    <name evidence="1" type="ORF">L1857_04810</name>
</gene>
<reference evidence="1" key="1">
    <citation type="submission" date="2022-01" db="EMBL/GenBank/DDBJ databases">
        <title>PSI-footprinting approach for the identification of protein synthesis inhibitor producers.</title>
        <authorList>
            <person name="Handel F."/>
            <person name="Kulik A."/>
            <person name="Wex K.W."/>
            <person name="Berscheid A."/>
            <person name="Saur J.S."/>
            <person name="Winkler A."/>
            <person name="Wibberg D."/>
            <person name="Kalinowski J."/>
            <person name="Broetz-Oesterhelt H."/>
            <person name="Mast Y."/>
        </authorList>
    </citation>
    <scope>NUCLEOTIDE SEQUENCE</scope>
    <source>
        <strain evidence="1">KNN 49.3e</strain>
    </source>
</reference>
<dbReference type="EMBL" id="CP091196">
    <property type="protein sequence ID" value="UQS22189.1"/>
    <property type="molecule type" value="Genomic_DNA"/>
</dbReference>
<name>A0ABY4NQT5_9PSEU</name>
<dbReference type="RefSeq" id="WP_167481474.1">
    <property type="nucleotide sequence ID" value="NZ_CP091196.1"/>
</dbReference>